<dbReference type="AlphaFoldDB" id="A0A4Y4D3Y4"/>
<evidence type="ECO:0000256" key="2">
    <source>
        <dbReference type="SAM" id="MobiDB-lite"/>
    </source>
</evidence>
<evidence type="ECO:0000259" key="3">
    <source>
        <dbReference type="Pfam" id="PF00156"/>
    </source>
</evidence>
<dbReference type="STRING" id="1272.GCA_900014985_01136"/>
<accession>A0A4Y4D3Y4</accession>
<dbReference type="OrthoDB" id="5244859at2"/>
<dbReference type="SUPFAM" id="SSF53271">
    <property type="entry name" value="PRTase-like"/>
    <property type="match status" value="1"/>
</dbReference>
<protein>
    <recommendedName>
        <fullName evidence="3">Phosphoribosyltransferase domain-containing protein</fullName>
    </recommendedName>
</protein>
<dbReference type="EMBL" id="BJNW01000009">
    <property type="protein sequence ID" value="GEC99092.1"/>
    <property type="molecule type" value="Genomic_DNA"/>
</dbReference>
<proteinExistence type="inferred from homology"/>
<comment type="caution">
    <text evidence="4">The sequence shown here is derived from an EMBL/GenBank/DDBJ whole genome shotgun (WGS) entry which is preliminary data.</text>
</comment>
<feature type="compositionally biased region" description="Basic residues" evidence="2">
    <location>
        <begin position="187"/>
        <end position="198"/>
    </location>
</feature>
<dbReference type="Pfam" id="PF00156">
    <property type="entry name" value="Pribosyltran"/>
    <property type="match status" value="1"/>
</dbReference>
<dbReference type="CDD" id="cd06223">
    <property type="entry name" value="PRTases_typeI"/>
    <property type="match status" value="1"/>
</dbReference>
<evidence type="ECO:0000256" key="1">
    <source>
        <dbReference type="ARBA" id="ARBA00008007"/>
    </source>
</evidence>
<dbReference type="RefSeq" id="WP_141269384.1">
    <property type="nucleotide sequence ID" value="NZ_BJNW01000009.1"/>
</dbReference>
<dbReference type="InterPro" id="IPR029057">
    <property type="entry name" value="PRTase-like"/>
</dbReference>
<gene>
    <name evidence="4" type="ORF">KVA01_12470</name>
</gene>
<feature type="region of interest" description="Disordered" evidence="2">
    <location>
        <begin position="1"/>
        <end position="23"/>
    </location>
</feature>
<feature type="region of interest" description="Disordered" evidence="2">
    <location>
        <begin position="179"/>
        <end position="210"/>
    </location>
</feature>
<name>A0A4Y4D3Y4_KOCVA</name>
<reference evidence="4 5" key="1">
    <citation type="submission" date="2019-06" db="EMBL/GenBank/DDBJ databases">
        <title>Whole genome shotgun sequence of Kocuria varians NBRC 15358.</title>
        <authorList>
            <person name="Hosoyama A."/>
            <person name="Uohara A."/>
            <person name="Ohji S."/>
            <person name="Ichikawa N."/>
        </authorList>
    </citation>
    <scope>NUCLEOTIDE SEQUENCE [LARGE SCALE GENOMIC DNA]</scope>
    <source>
        <strain evidence="4 5">NBRC 15358</strain>
    </source>
</reference>
<evidence type="ECO:0000313" key="4">
    <source>
        <dbReference type="EMBL" id="GEC99092.1"/>
    </source>
</evidence>
<sequence>MTTPRAPGHLSPTRSDPTRLPPGRAARWDLRTARCGAWWAQAAELLLPVSCAVCGEPGATLCRLCRIVLRRATARPGVLVTPAPLEATGVRVWTAGEYEHELASCLLSFKNGGRSDLAPVLSAVLSPVLAAVARELRGSPAAGPRRLHWVPVPTSARARRRRWFDPVATVLDGAALPSGTRVTPAVGHRRSGWRRRGRQAGSQKTRGGAQRERALRGTMQARDVRGLTCVVVDDVLTTGATAAEAVRALRSAGARVPAVVTLAGVRVPRSPGENAGGSDAAVSEFHHHFI</sequence>
<keyword evidence="5" id="KW-1185">Reference proteome</keyword>
<dbReference type="Proteomes" id="UP000315730">
    <property type="component" value="Unassembled WGS sequence"/>
</dbReference>
<dbReference type="InterPro" id="IPR051910">
    <property type="entry name" value="ComF/GntX_DNA_util-trans"/>
</dbReference>
<dbReference type="InterPro" id="IPR000836">
    <property type="entry name" value="PRTase_dom"/>
</dbReference>
<feature type="domain" description="Phosphoribosyltransferase" evidence="3">
    <location>
        <begin position="211"/>
        <end position="263"/>
    </location>
</feature>
<evidence type="ECO:0000313" key="5">
    <source>
        <dbReference type="Proteomes" id="UP000315730"/>
    </source>
</evidence>
<organism evidence="4 5">
    <name type="scientific">Kocuria varians</name>
    <name type="common">Micrococcus varians</name>
    <dbReference type="NCBI Taxonomy" id="1272"/>
    <lineage>
        <taxon>Bacteria</taxon>
        <taxon>Bacillati</taxon>
        <taxon>Actinomycetota</taxon>
        <taxon>Actinomycetes</taxon>
        <taxon>Micrococcales</taxon>
        <taxon>Micrococcaceae</taxon>
        <taxon>Kocuria</taxon>
    </lineage>
</organism>
<dbReference type="PANTHER" id="PTHR47505">
    <property type="entry name" value="DNA UTILIZATION PROTEIN YHGH"/>
    <property type="match status" value="1"/>
</dbReference>
<dbReference type="PANTHER" id="PTHR47505:SF1">
    <property type="entry name" value="DNA UTILIZATION PROTEIN YHGH"/>
    <property type="match status" value="1"/>
</dbReference>
<dbReference type="Gene3D" id="3.40.50.2020">
    <property type="match status" value="1"/>
</dbReference>
<comment type="similarity">
    <text evidence="1">Belongs to the ComF/GntX family.</text>
</comment>